<protein>
    <submittedName>
        <fullName evidence="2">Uncharacterized protein</fullName>
    </submittedName>
</protein>
<dbReference type="Proteomes" id="UP001140562">
    <property type="component" value="Unassembled WGS sequence"/>
</dbReference>
<keyword evidence="3" id="KW-1185">Reference proteome</keyword>
<dbReference type="OrthoDB" id="4062651at2759"/>
<feature type="region of interest" description="Disordered" evidence="1">
    <location>
        <begin position="1"/>
        <end position="29"/>
    </location>
</feature>
<dbReference type="AlphaFoldDB" id="A0A9W8WQ42"/>
<reference evidence="2" key="1">
    <citation type="submission" date="2022-10" db="EMBL/GenBank/DDBJ databases">
        <title>Tapping the CABI collections for fungal endophytes: first genome assemblies for Collariella, Neodidymelliopsis, Ascochyta clinopodiicola, Didymella pomorum, Didymosphaeria variabile, Neocosmospora piperis and Neocucurbitaria cava.</title>
        <authorList>
            <person name="Hill R."/>
        </authorList>
    </citation>
    <scope>NUCLEOTIDE SEQUENCE</scope>
    <source>
        <strain evidence="2">IMI 360193</strain>
    </source>
</reference>
<dbReference type="EMBL" id="JAPEUV010000195">
    <property type="protein sequence ID" value="KAJ4330481.1"/>
    <property type="molecule type" value="Genomic_DNA"/>
</dbReference>
<proteinExistence type="predicted"/>
<gene>
    <name evidence="2" type="ORF">N0V87_009959</name>
</gene>
<organism evidence="2 3">
    <name type="scientific">Didymella glomerata</name>
    <dbReference type="NCBI Taxonomy" id="749621"/>
    <lineage>
        <taxon>Eukaryota</taxon>
        <taxon>Fungi</taxon>
        <taxon>Dikarya</taxon>
        <taxon>Ascomycota</taxon>
        <taxon>Pezizomycotina</taxon>
        <taxon>Dothideomycetes</taxon>
        <taxon>Pleosporomycetidae</taxon>
        <taxon>Pleosporales</taxon>
        <taxon>Pleosporineae</taxon>
        <taxon>Didymellaceae</taxon>
        <taxon>Didymella</taxon>
    </lineage>
</organism>
<evidence type="ECO:0000313" key="2">
    <source>
        <dbReference type="EMBL" id="KAJ4330481.1"/>
    </source>
</evidence>
<evidence type="ECO:0000256" key="1">
    <source>
        <dbReference type="SAM" id="MobiDB-lite"/>
    </source>
</evidence>
<comment type="caution">
    <text evidence="2">The sequence shown here is derived from an EMBL/GenBank/DDBJ whole genome shotgun (WGS) entry which is preliminary data.</text>
</comment>
<name>A0A9W8WQ42_9PLEO</name>
<feature type="compositionally biased region" description="Polar residues" evidence="1">
    <location>
        <begin position="1"/>
        <end position="20"/>
    </location>
</feature>
<accession>A0A9W8WQ42</accession>
<evidence type="ECO:0000313" key="3">
    <source>
        <dbReference type="Proteomes" id="UP001140562"/>
    </source>
</evidence>
<sequence>MHALNVSDQDTVTDLPTFSITPADPETQAELERIPVPQEPSTSGPERCLASAFRESIDQIVSEDDMMGYWDAHQDQLRMPIGLAGSTSSLASQTVDATLGAQEAVDYAPPELDENRWRLRLDNDFASKLFANLRQDEMLSLAQCRVSEKICERCNIFRTELKYPGFVSKPYHIKNLGASAEAGLTFAAFLGDPEFPNFLYKASQGEKILRIQGLYKQYSRLGLSKPYDRPIAIGGLQQRLIKTIRVKGGFGILDEGKTRGLLRRTLLWRRGADTNCMTRIEFPADRAHSKVPSWSWMAHTGGIDYLDVGYGVYAWEDIESPWPQDATTEPAGADVVNMALVASARDYDLGAATQKEIELTFDNPLQMLPRRSLCVVLGKARGKASANEQRHCVLIVAPVVSKGGNTVYERIGTGFLPAKCISPGMQTVRIY</sequence>